<dbReference type="EMBL" id="LUCM01010395">
    <property type="protein sequence ID" value="KAA0185534.1"/>
    <property type="molecule type" value="Genomic_DNA"/>
</dbReference>
<gene>
    <name evidence="1" type="ORF">FBUS_03265</name>
</gene>
<protein>
    <submittedName>
        <fullName evidence="1">Uncharacterized protein</fullName>
    </submittedName>
</protein>
<reference evidence="1" key="1">
    <citation type="submission" date="2019-05" db="EMBL/GenBank/DDBJ databases">
        <title>Annotation for the trematode Fasciolopsis buski.</title>
        <authorList>
            <person name="Choi Y.-J."/>
        </authorList>
    </citation>
    <scope>NUCLEOTIDE SEQUENCE</scope>
    <source>
        <strain evidence="1">HT</strain>
        <tissue evidence="1">Whole worm</tissue>
    </source>
</reference>
<evidence type="ECO:0000313" key="1">
    <source>
        <dbReference type="EMBL" id="KAA0185534.1"/>
    </source>
</evidence>
<name>A0A8E0RQS8_9TREM</name>
<sequence>MIILSDKSKLDVQMDVFASDPATLMMSIHRLKESVRWNEFILSPKSRHFKATYMSFTTANKNLSVDLGSTDERLYDTSDIMNRSNYRLEVSLRIMNHDSISSIKTAQVNLSSLVNFKIQAVHKRAQSVEIPRNADYWWTLESELCSTKMIRQRTVIAFKEGYVYRTMRSQMPAEPGIVFVYHRGTLHTNNDAHDLPLHKQLFYVGAMSVVQSDEDLIELVRFVIPTSRTGSLIGKEDRIRAALVSSIEDLNVGVKLEWWKLEMEVCSTESVRQQNSFLVKNGYVKYRIPLDVMFTSGVTFAYYRAIFYKKTMKFFTNEDLQMEKRELVLGRYKTTLSDWKSFGHVKFSVSTGKRLRSAEKGKIRNSLQLILEKRQPSILACGLELVGGRVF</sequence>
<accession>A0A8E0RQS8</accession>
<evidence type="ECO:0000313" key="2">
    <source>
        <dbReference type="Proteomes" id="UP000728185"/>
    </source>
</evidence>
<keyword evidence="2" id="KW-1185">Reference proteome</keyword>
<proteinExistence type="predicted"/>
<organism evidence="1 2">
    <name type="scientific">Fasciolopsis buskii</name>
    <dbReference type="NCBI Taxonomy" id="27845"/>
    <lineage>
        <taxon>Eukaryota</taxon>
        <taxon>Metazoa</taxon>
        <taxon>Spiralia</taxon>
        <taxon>Lophotrochozoa</taxon>
        <taxon>Platyhelminthes</taxon>
        <taxon>Trematoda</taxon>
        <taxon>Digenea</taxon>
        <taxon>Plagiorchiida</taxon>
        <taxon>Echinostomata</taxon>
        <taxon>Echinostomatoidea</taxon>
        <taxon>Fasciolidae</taxon>
        <taxon>Fasciolopsis</taxon>
    </lineage>
</organism>
<dbReference type="AlphaFoldDB" id="A0A8E0RQS8"/>
<comment type="caution">
    <text evidence="1">The sequence shown here is derived from an EMBL/GenBank/DDBJ whole genome shotgun (WGS) entry which is preliminary data.</text>
</comment>
<dbReference type="Proteomes" id="UP000728185">
    <property type="component" value="Unassembled WGS sequence"/>
</dbReference>